<dbReference type="PROSITE" id="PS51732">
    <property type="entry name" value="ASN_GLN_ASE_3"/>
    <property type="match status" value="1"/>
</dbReference>
<protein>
    <submittedName>
        <fullName evidence="2">Asparaginase</fullName>
    </submittedName>
</protein>
<evidence type="ECO:0000313" key="3">
    <source>
        <dbReference type="Proteomes" id="UP000443582"/>
    </source>
</evidence>
<dbReference type="PIRSF" id="PIRSF500176">
    <property type="entry name" value="L_ASNase"/>
    <property type="match status" value="1"/>
</dbReference>
<sequence length="178" mass="20238">MDNHVQNIQLISTGGTIEKSYSESDGSLKNRDSFIRQTIIDRLRLPYTKLHIMNIINKDSLYFTDYDRQVLLKTIKSQLEKNIPLIILHGTDTMAKSAKFVYEALDGAKELDVPIIFTGAMKPMGFVDSDAFQNVTESLYAAKIVDAGIYISFHGQLFKVPGVRKNHAKRTFEYIDDE</sequence>
<organism evidence="2 3">
    <name type="scientific">Halobacteriovorax vibrionivorans</name>
    <dbReference type="NCBI Taxonomy" id="2152716"/>
    <lineage>
        <taxon>Bacteria</taxon>
        <taxon>Pseudomonadati</taxon>
        <taxon>Bdellovibrionota</taxon>
        <taxon>Bacteriovoracia</taxon>
        <taxon>Bacteriovoracales</taxon>
        <taxon>Halobacteriovoraceae</taxon>
        <taxon>Halobacteriovorax</taxon>
    </lineage>
</organism>
<keyword evidence="3" id="KW-1185">Reference proteome</keyword>
<proteinExistence type="predicted"/>
<dbReference type="Pfam" id="PF00710">
    <property type="entry name" value="Asparaginase"/>
    <property type="match status" value="1"/>
</dbReference>
<evidence type="ECO:0000259" key="1">
    <source>
        <dbReference type="Pfam" id="PF00710"/>
    </source>
</evidence>
<reference evidence="3" key="1">
    <citation type="journal article" date="2019" name="Int. J. Syst. Evol. Microbiol.">
        <title>Halobacteriovorax valvorus sp. nov., a novel prokaryotic predator isolated from coastal seawater of China.</title>
        <authorList>
            <person name="Chen M.-X."/>
        </authorList>
    </citation>
    <scope>NUCLEOTIDE SEQUENCE [LARGE SCALE GENOMIC DNA]</scope>
    <source>
        <strain evidence="3">BL9</strain>
    </source>
</reference>
<dbReference type="Proteomes" id="UP000443582">
    <property type="component" value="Unassembled WGS sequence"/>
</dbReference>
<comment type="caution">
    <text evidence="2">The sequence shown here is derived from an EMBL/GenBank/DDBJ whole genome shotgun (WGS) entry which is preliminary data.</text>
</comment>
<dbReference type="SUPFAM" id="SSF53774">
    <property type="entry name" value="Glutaminase/Asparaginase"/>
    <property type="match status" value="1"/>
</dbReference>
<accession>A0ABY0IHE0</accession>
<dbReference type="EMBL" id="QDKL01000003">
    <property type="protein sequence ID" value="RZF20964.1"/>
    <property type="molecule type" value="Genomic_DNA"/>
</dbReference>
<dbReference type="InterPro" id="IPR036152">
    <property type="entry name" value="Asp/glu_Ase-like_sf"/>
</dbReference>
<dbReference type="RefSeq" id="WP_115363296.1">
    <property type="nucleotide sequence ID" value="NZ_QDKL01000003.1"/>
</dbReference>
<dbReference type="InterPro" id="IPR037152">
    <property type="entry name" value="L-asparaginase_N_sf"/>
</dbReference>
<dbReference type="PANTHER" id="PTHR11707">
    <property type="entry name" value="L-ASPARAGINASE"/>
    <property type="match status" value="1"/>
</dbReference>
<feature type="domain" description="L-asparaginase N-terminal" evidence="1">
    <location>
        <begin position="7"/>
        <end position="170"/>
    </location>
</feature>
<dbReference type="PIRSF" id="PIRSF001220">
    <property type="entry name" value="L-ASNase_gatD"/>
    <property type="match status" value="1"/>
</dbReference>
<name>A0ABY0IHE0_9BACT</name>
<evidence type="ECO:0000313" key="2">
    <source>
        <dbReference type="EMBL" id="RZF20964.1"/>
    </source>
</evidence>
<dbReference type="PANTHER" id="PTHR11707:SF28">
    <property type="entry name" value="60 KDA LYSOPHOSPHOLIPASE"/>
    <property type="match status" value="1"/>
</dbReference>
<dbReference type="Gene3D" id="3.40.50.1170">
    <property type="entry name" value="L-asparaginase, N-terminal domain"/>
    <property type="match status" value="1"/>
</dbReference>
<gene>
    <name evidence="2" type="ORF">DAY19_13345</name>
</gene>
<dbReference type="InterPro" id="IPR006034">
    <property type="entry name" value="Asparaginase/glutaminase-like"/>
</dbReference>
<dbReference type="InterPro" id="IPR027474">
    <property type="entry name" value="L-asparaginase_N"/>
</dbReference>
<dbReference type="PRINTS" id="PR00139">
    <property type="entry name" value="ASNGLNASE"/>
</dbReference>